<dbReference type="Pfam" id="PF12850">
    <property type="entry name" value="Metallophos_2"/>
    <property type="match status" value="1"/>
</dbReference>
<evidence type="ECO:0000256" key="1">
    <source>
        <dbReference type="ARBA" id="ARBA00008950"/>
    </source>
</evidence>
<dbReference type="NCBIfam" id="TIGR00040">
    <property type="entry name" value="yfcE"/>
    <property type="match status" value="1"/>
</dbReference>
<keyword evidence="7" id="KW-1185">Reference proteome</keyword>
<dbReference type="InterPro" id="IPR029052">
    <property type="entry name" value="Metallo-depent_PP-like"/>
</dbReference>
<evidence type="ECO:0000256" key="2">
    <source>
        <dbReference type="ARBA" id="ARBA00022723"/>
    </source>
</evidence>
<evidence type="ECO:0000313" key="7">
    <source>
        <dbReference type="Proteomes" id="UP001432099"/>
    </source>
</evidence>
<sequence>MKIGIISDTHNVLREEVINRLNQITKTFVVRGNNDLLDLPDYLEIEMNQCLIYVVHDKRNIPDKLAGIDVVIYGHSHRYEQEEREGVLFLNPGSCGRRRFSLPLTMAFLWVEDNEIRIERINLDD</sequence>
<evidence type="ECO:0000256" key="4">
    <source>
        <dbReference type="RuleBase" id="RU362039"/>
    </source>
</evidence>
<organism evidence="6 7">
    <name type="scientific">Turicibacter faecis</name>
    <dbReference type="NCBI Taxonomy" id="2963365"/>
    <lineage>
        <taxon>Bacteria</taxon>
        <taxon>Bacillati</taxon>
        <taxon>Bacillota</taxon>
        <taxon>Erysipelotrichia</taxon>
        <taxon>Erysipelotrichales</taxon>
        <taxon>Turicibacteraceae</taxon>
        <taxon>Turicibacter</taxon>
    </lineage>
</organism>
<dbReference type="Proteomes" id="UP001432099">
    <property type="component" value="Chromosome"/>
</dbReference>
<keyword evidence="2 4" id="KW-0479">Metal-binding</keyword>
<evidence type="ECO:0000313" key="6">
    <source>
        <dbReference type="EMBL" id="BEH92050.1"/>
    </source>
</evidence>
<comment type="similarity">
    <text evidence="1 4">Belongs to the metallophosphoesterase superfamily. YfcE family.</text>
</comment>
<reference evidence="6" key="1">
    <citation type="journal article" date="2024" name="Int. J. Syst. Evol. Microbiol.">
        <title>Turicibacter faecis sp. nov., isolated from faeces of heart failure mouse model.</title>
        <authorList>
            <person name="Imamura Y."/>
            <person name="Motooka D."/>
            <person name="Nakajima Y."/>
            <person name="Ito S."/>
            <person name="Kitakaze M."/>
            <person name="Iida T."/>
            <person name="Nakamura S."/>
        </authorList>
    </citation>
    <scope>NUCLEOTIDE SEQUENCE</scope>
    <source>
        <strain evidence="6">TC023</strain>
    </source>
</reference>
<keyword evidence="3" id="KW-0378">Hydrolase</keyword>
<dbReference type="SUPFAM" id="SSF56300">
    <property type="entry name" value="Metallo-dependent phosphatases"/>
    <property type="match status" value="1"/>
</dbReference>
<accession>A0ABN6ZJC7</accession>
<name>A0ABN6ZJC7_9FIRM</name>
<comment type="cofactor">
    <cofactor evidence="4">
        <name>a divalent metal cation</name>
        <dbReference type="ChEBI" id="CHEBI:60240"/>
    </cofactor>
</comment>
<feature type="domain" description="Calcineurin-like phosphoesterase" evidence="5">
    <location>
        <begin position="16"/>
        <end position="113"/>
    </location>
</feature>
<dbReference type="PANTHER" id="PTHR11124">
    <property type="entry name" value="VACUOLAR SORTING PROTEIN VPS29"/>
    <property type="match status" value="1"/>
</dbReference>
<gene>
    <name evidence="6" type="ORF">T23_21520</name>
</gene>
<protein>
    <recommendedName>
        <fullName evidence="4">Phosphoesterase</fullName>
        <ecNumber evidence="4">3.1.4.-</ecNumber>
    </recommendedName>
</protein>
<dbReference type="InterPro" id="IPR024654">
    <property type="entry name" value="Calcineurin-like_PHP_lpxH"/>
</dbReference>
<evidence type="ECO:0000256" key="3">
    <source>
        <dbReference type="ARBA" id="ARBA00022801"/>
    </source>
</evidence>
<dbReference type="EMBL" id="AP028127">
    <property type="protein sequence ID" value="BEH92050.1"/>
    <property type="molecule type" value="Genomic_DNA"/>
</dbReference>
<dbReference type="PROSITE" id="PS01269">
    <property type="entry name" value="UPF0025"/>
    <property type="match status" value="1"/>
</dbReference>
<evidence type="ECO:0000259" key="5">
    <source>
        <dbReference type="Pfam" id="PF12850"/>
    </source>
</evidence>
<dbReference type="Gene3D" id="3.60.21.10">
    <property type="match status" value="1"/>
</dbReference>
<dbReference type="EC" id="3.1.4.-" evidence="4"/>
<dbReference type="InterPro" id="IPR000979">
    <property type="entry name" value="Phosphodiesterase_MJ0936/Vps29"/>
</dbReference>
<dbReference type="InterPro" id="IPR020935">
    <property type="entry name" value="PdiEstase_YfcE_CS"/>
</dbReference>
<dbReference type="RefSeq" id="WP_338617696.1">
    <property type="nucleotide sequence ID" value="NZ_AP028127.1"/>
</dbReference>
<proteinExistence type="inferred from homology"/>